<sequence>MLRKRHKLLKGYVENSYHEYGIHYLTWSVGLEYEWLDEANKLAVFGANLSVVINRMEYAEYSFDQMMGSYESVISSVNHLLSEIHCGDLPCEDLTKELELLNQGNVQFIELLQEADVSQYKALFALGEQYFSRLVRIKEIFQELRQEFQDYVTSVMQLAEAFNSVAKHLEYLALRQFYAAVRAKKYQEVSSLCIASDFFFTASRLLIVHMGEASRPEVKEARVALLSREYNLESLCSLGRAFDFRKFDDELSPLMPEVVDMLFWEDEPGREEHHNG</sequence>
<organism evidence="1 2">
    <name type="scientific">Paenibacillus eucommiae</name>
    <dbReference type="NCBI Taxonomy" id="1355755"/>
    <lineage>
        <taxon>Bacteria</taxon>
        <taxon>Bacillati</taxon>
        <taxon>Bacillota</taxon>
        <taxon>Bacilli</taxon>
        <taxon>Bacillales</taxon>
        <taxon>Paenibacillaceae</taxon>
        <taxon>Paenibacillus</taxon>
    </lineage>
</organism>
<name>A0ABS4J301_9BACL</name>
<evidence type="ECO:0000313" key="1">
    <source>
        <dbReference type="EMBL" id="MBP1994217.1"/>
    </source>
</evidence>
<reference evidence="1 2" key="1">
    <citation type="submission" date="2021-03" db="EMBL/GenBank/DDBJ databases">
        <title>Genomic Encyclopedia of Type Strains, Phase IV (KMG-IV): sequencing the most valuable type-strain genomes for metagenomic binning, comparative biology and taxonomic classification.</title>
        <authorList>
            <person name="Goeker M."/>
        </authorList>
    </citation>
    <scope>NUCLEOTIDE SEQUENCE [LARGE SCALE GENOMIC DNA]</scope>
    <source>
        <strain evidence="1 2">DSM 26048</strain>
    </source>
</reference>
<dbReference type="RefSeq" id="WP_209976072.1">
    <property type="nucleotide sequence ID" value="NZ_JAGGLB010000024.1"/>
</dbReference>
<gene>
    <name evidence="1" type="ORF">J2Z66_005853</name>
</gene>
<dbReference type="Proteomes" id="UP001519287">
    <property type="component" value="Unassembled WGS sequence"/>
</dbReference>
<proteinExistence type="predicted"/>
<comment type="caution">
    <text evidence="1">The sequence shown here is derived from an EMBL/GenBank/DDBJ whole genome shotgun (WGS) entry which is preliminary data.</text>
</comment>
<keyword evidence="2" id="KW-1185">Reference proteome</keyword>
<accession>A0ABS4J301</accession>
<dbReference type="EMBL" id="JAGGLB010000024">
    <property type="protein sequence ID" value="MBP1994217.1"/>
    <property type="molecule type" value="Genomic_DNA"/>
</dbReference>
<evidence type="ECO:0000313" key="2">
    <source>
        <dbReference type="Proteomes" id="UP001519287"/>
    </source>
</evidence>
<protein>
    <submittedName>
        <fullName evidence="1">Uncharacterized protein</fullName>
    </submittedName>
</protein>